<evidence type="ECO:0000256" key="2">
    <source>
        <dbReference type="ARBA" id="ARBA00023125"/>
    </source>
</evidence>
<feature type="domain" description="IclR-ED" evidence="6">
    <location>
        <begin position="88"/>
        <end position="271"/>
    </location>
</feature>
<dbReference type="Pfam" id="PF09339">
    <property type="entry name" value="HTH_IclR"/>
    <property type="match status" value="1"/>
</dbReference>
<evidence type="ECO:0000259" key="6">
    <source>
        <dbReference type="PROSITE" id="PS51078"/>
    </source>
</evidence>
<dbReference type="InterPro" id="IPR036388">
    <property type="entry name" value="WH-like_DNA-bd_sf"/>
</dbReference>
<evidence type="ECO:0000313" key="8">
    <source>
        <dbReference type="Proteomes" id="UP000249688"/>
    </source>
</evidence>
<dbReference type="InterPro" id="IPR050707">
    <property type="entry name" value="HTH_MetabolicPath_Reg"/>
</dbReference>
<accession>A0A2W7IFH0</accession>
<dbReference type="GO" id="GO:0045892">
    <property type="term" value="P:negative regulation of DNA-templated transcription"/>
    <property type="evidence" value="ECO:0007669"/>
    <property type="project" value="TreeGrafter"/>
</dbReference>
<proteinExistence type="predicted"/>
<evidence type="ECO:0000313" key="7">
    <source>
        <dbReference type="EMBL" id="PZW44828.1"/>
    </source>
</evidence>
<keyword evidence="3" id="KW-0804">Transcription</keyword>
<dbReference type="SUPFAM" id="SSF55781">
    <property type="entry name" value="GAF domain-like"/>
    <property type="match status" value="1"/>
</dbReference>
<feature type="region of interest" description="Disordered" evidence="4">
    <location>
        <begin position="1"/>
        <end position="26"/>
    </location>
</feature>
<dbReference type="PANTHER" id="PTHR30136:SF24">
    <property type="entry name" value="HTH-TYPE TRANSCRIPTIONAL REPRESSOR ALLR"/>
    <property type="match status" value="1"/>
</dbReference>
<dbReference type="Pfam" id="PF01614">
    <property type="entry name" value="IclR_C"/>
    <property type="match status" value="1"/>
</dbReference>
<dbReference type="Gene3D" id="3.30.450.40">
    <property type="match status" value="1"/>
</dbReference>
<dbReference type="GO" id="GO:0003677">
    <property type="term" value="F:DNA binding"/>
    <property type="evidence" value="ECO:0007669"/>
    <property type="project" value="UniProtKB-KW"/>
</dbReference>
<gene>
    <name evidence="7" type="ORF">C8P66_114119</name>
</gene>
<keyword evidence="1" id="KW-0805">Transcription regulation</keyword>
<feature type="domain" description="HTH iclR-type" evidence="5">
    <location>
        <begin position="26"/>
        <end position="87"/>
    </location>
</feature>
<dbReference type="AlphaFoldDB" id="A0A2W7IFH0"/>
<dbReference type="PANTHER" id="PTHR30136">
    <property type="entry name" value="HELIX-TURN-HELIX TRANSCRIPTIONAL REGULATOR, ICLR FAMILY"/>
    <property type="match status" value="1"/>
</dbReference>
<evidence type="ECO:0000259" key="5">
    <source>
        <dbReference type="PROSITE" id="PS51077"/>
    </source>
</evidence>
<dbReference type="Gene3D" id="1.10.10.10">
    <property type="entry name" value="Winged helix-like DNA-binding domain superfamily/Winged helix DNA-binding domain"/>
    <property type="match status" value="1"/>
</dbReference>
<evidence type="ECO:0000256" key="1">
    <source>
        <dbReference type="ARBA" id="ARBA00023015"/>
    </source>
</evidence>
<dbReference type="PROSITE" id="PS51077">
    <property type="entry name" value="HTH_ICLR"/>
    <property type="match status" value="1"/>
</dbReference>
<dbReference type="InterPro" id="IPR014757">
    <property type="entry name" value="Tscrpt_reg_IclR_C"/>
</dbReference>
<dbReference type="Proteomes" id="UP000249688">
    <property type="component" value="Unassembled WGS sequence"/>
</dbReference>
<dbReference type="InterPro" id="IPR036390">
    <property type="entry name" value="WH_DNA-bd_sf"/>
</dbReference>
<evidence type="ECO:0000256" key="3">
    <source>
        <dbReference type="ARBA" id="ARBA00023163"/>
    </source>
</evidence>
<evidence type="ECO:0000256" key="4">
    <source>
        <dbReference type="SAM" id="MobiDB-lite"/>
    </source>
</evidence>
<dbReference type="PROSITE" id="PS51078">
    <property type="entry name" value="ICLR_ED"/>
    <property type="match status" value="1"/>
</dbReference>
<protein>
    <submittedName>
        <fullName evidence="7">IclR family transcriptional regulator</fullName>
    </submittedName>
</protein>
<dbReference type="GO" id="GO:0003700">
    <property type="term" value="F:DNA-binding transcription factor activity"/>
    <property type="evidence" value="ECO:0007669"/>
    <property type="project" value="TreeGrafter"/>
</dbReference>
<organism evidence="7 8">
    <name type="scientific">Humitalea rosea</name>
    <dbReference type="NCBI Taxonomy" id="990373"/>
    <lineage>
        <taxon>Bacteria</taxon>
        <taxon>Pseudomonadati</taxon>
        <taxon>Pseudomonadota</taxon>
        <taxon>Alphaproteobacteria</taxon>
        <taxon>Acetobacterales</taxon>
        <taxon>Roseomonadaceae</taxon>
        <taxon>Humitalea</taxon>
    </lineage>
</organism>
<dbReference type="SUPFAM" id="SSF46785">
    <property type="entry name" value="Winged helix' DNA-binding domain"/>
    <property type="match status" value="1"/>
</dbReference>
<comment type="caution">
    <text evidence="7">The sequence shown here is derived from an EMBL/GenBank/DDBJ whole genome shotgun (WGS) entry which is preliminary data.</text>
</comment>
<dbReference type="EMBL" id="QKYU01000014">
    <property type="protein sequence ID" value="PZW44828.1"/>
    <property type="molecule type" value="Genomic_DNA"/>
</dbReference>
<keyword evidence="8" id="KW-1185">Reference proteome</keyword>
<keyword evidence="2" id="KW-0238">DNA-binding</keyword>
<name>A0A2W7IFH0_9PROT</name>
<dbReference type="InterPro" id="IPR005471">
    <property type="entry name" value="Tscrpt_reg_IclR_N"/>
</dbReference>
<dbReference type="OrthoDB" id="31778at2"/>
<dbReference type="RefSeq" id="WP_111398799.1">
    <property type="nucleotide sequence ID" value="NZ_QKYU01000014.1"/>
</dbReference>
<reference evidence="7 8" key="1">
    <citation type="submission" date="2018-06" db="EMBL/GenBank/DDBJ databases">
        <title>Genomic Encyclopedia of Archaeal and Bacterial Type Strains, Phase II (KMG-II): from individual species to whole genera.</title>
        <authorList>
            <person name="Goeker M."/>
        </authorList>
    </citation>
    <scope>NUCLEOTIDE SEQUENCE [LARGE SCALE GENOMIC DNA]</scope>
    <source>
        <strain evidence="7 8">DSM 24525</strain>
    </source>
</reference>
<dbReference type="SMART" id="SM00346">
    <property type="entry name" value="HTH_ICLR"/>
    <property type="match status" value="1"/>
</dbReference>
<sequence>MDETTPMRGPMPDNVMAPTRQPGMSDSSLERMLGLLDLFTEDRPSWSVEEICDHLSMSQATGYRYLKLLSRTGLLAPAEGSAFILGPRIVQLDRLMRRTDPLLRHGVPVIERARPELHGMFLLSRHYGDHVLCVHQDMTDPTLRTSMERGRPMELFQGAAPRVVLAFLPTYQLRNLMLRHPDRIRAAGLGASWEEFRARLKAVRKEGTRIAIGEVDAGMVGVAAPIFRAPGAVVGAISLAQSEERFRTEDPARLRALALRIADEISAGFTGGGHQPNGRPT</sequence>
<dbReference type="InterPro" id="IPR029016">
    <property type="entry name" value="GAF-like_dom_sf"/>
</dbReference>